<protein>
    <submittedName>
        <fullName evidence="2">Uncharacterized protein</fullName>
    </submittedName>
</protein>
<gene>
    <name evidence="2" type="ORF">OsI_25790</name>
</gene>
<evidence type="ECO:0000313" key="3">
    <source>
        <dbReference type="Proteomes" id="UP000007015"/>
    </source>
</evidence>
<dbReference type="AlphaFoldDB" id="B8B5I3"/>
<dbReference type="Gramene" id="BGIOSGA025589-TA">
    <property type="protein sequence ID" value="BGIOSGA025589-PA"/>
    <property type="gene ID" value="BGIOSGA025589"/>
</dbReference>
<evidence type="ECO:0000256" key="1">
    <source>
        <dbReference type="SAM" id="MobiDB-lite"/>
    </source>
</evidence>
<evidence type="ECO:0000313" key="2">
    <source>
        <dbReference type="EMBL" id="EEC81931.1"/>
    </source>
</evidence>
<name>B8B5I3_ORYSI</name>
<dbReference type="EMBL" id="CM000132">
    <property type="protein sequence ID" value="EEC81931.1"/>
    <property type="molecule type" value="Genomic_DNA"/>
</dbReference>
<keyword evidence="3" id="KW-1185">Reference proteome</keyword>
<organism evidence="2 3">
    <name type="scientific">Oryza sativa subsp. indica</name>
    <name type="common">Rice</name>
    <dbReference type="NCBI Taxonomy" id="39946"/>
    <lineage>
        <taxon>Eukaryota</taxon>
        <taxon>Viridiplantae</taxon>
        <taxon>Streptophyta</taxon>
        <taxon>Embryophyta</taxon>
        <taxon>Tracheophyta</taxon>
        <taxon>Spermatophyta</taxon>
        <taxon>Magnoliopsida</taxon>
        <taxon>Liliopsida</taxon>
        <taxon>Poales</taxon>
        <taxon>Poaceae</taxon>
        <taxon>BOP clade</taxon>
        <taxon>Oryzoideae</taxon>
        <taxon>Oryzeae</taxon>
        <taxon>Oryzinae</taxon>
        <taxon>Oryza</taxon>
        <taxon>Oryza sativa</taxon>
    </lineage>
</organism>
<dbReference type="Proteomes" id="UP000007015">
    <property type="component" value="Chromosome 7"/>
</dbReference>
<dbReference type="HOGENOM" id="CLU_2268259_0_0_1"/>
<reference evidence="2 3" key="1">
    <citation type="journal article" date="2005" name="PLoS Biol.">
        <title>The genomes of Oryza sativa: a history of duplications.</title>
        <authorList>
            <person name="Yu J."/>
            <person name="Wang J."/>
            <person name="Lin W."/>
            <person name="Li S."/>
            <person name="Li H."/>
            <person name="Zhou J."/>
            <person name="Ni P."/>
            <person name="Dong W."/>
            <person name="Hu S."/>
            <person name="Zeng C."/>
            <person name="Zhang J."/>
            <person name="Zhang Y."/>
            <person name="Li R."/>
            <person name="Xu Z."/>
            <person name="Li S."/>
            <person name="Li X."/>
            <person name="Zheng H."/>
            <person name="Cong L."/>
            <person name="Lin L."/>
            <person name="Yin J."/>
            <person name="Geng J."/>
            <person name="Li G."/>
            <person name="Shi J."/>
            <person name="Liu J."/>
            <person name="Lv H."/>
            <person name="Li J."/>
            <person name="Wang J."/>
            <person name="Deng Y."/>
            <person name="Ran L."/>
            <person name="Shi X."/>
            <person name="Wang X."/>
            <person name="Wu Q."/>
            <person name="Li C."/>
            <person name="Ren X."/>
            <person name="Wang J."/>
            <person name="Wang X."/>
            <person name="Li D."/>
            <person name="Liu D."/>
            <person name="Zhang X."/>
            <person name="Ji Z."/>
            <person name="Zhao W."/>
            <person name="Sun Y."/>
            <person name="Zhang Z."/>
            <person name="Bao J."/>
            <person name="Han Y."/>
            <person name="Dong L."/>
            <person name="Ji J."/>
            <person name="Chen P."/>
            <person name="Wu S."/>
            <person name="Liu J."/>
            <person name="Xiao Y."/>
            <person name="Bu D."/>
            <person name="Tan J."/>
            <person name="Yang L."/>
            <person name="Ye C."/>
            <person name="Zhang J."/>
            <person name="Xu J."/>
            <person name="Zhou Y."/>
            <person name="Yu Y."/>
            <person name="Zhang B."/>
            <person name="Zhuang S."/>
            <person name="Wei H."/>
            <person name="Liu B."/>
            <person name="Lei M."/>
            <person name="Yu H."/>
            <person name="Li Y."/>
            <person name="Xu H."/>
            <person name="Wei S."/>
            <person name="He X."/>
            <person name="Fang L."/>
            <person name="Zhang Z."/>
            <person name="Zhang Y."/>
            <person name="Huang X."/>
            <person name="Su Z."/>
            <person name="Tong W."/>
            <person name="Li J."/>
            <person name="Tong Z."/>
            <person name="Li S."/>
            <person name="Ye J."/>
            <person name="Wang L."/>
            <person name="Fang L."/>
            <person name="Lei T."/>
            <person name="Chen C."/>
            <person name="Chen H."/>
            <person name="Xu Z."/>
            <person name="Li H."/>
            <person name="Huang H."/>
            <person name="Zhang F."/>
            <person name="Xu H."/>
            <person name="Li N."/>
            <person name="Zhao C."/>
            <person name="Li S."/>
            <person name="Dong L."/>
            <person name="Huang Y."/>
            <person name="Li L."/>
            <person name="Xi Y."/>
            <person name="Qi Q."/>
            <person name="Li W."/>
            <person name="Zhang B."/>
            <person name="Hu W."/>
            <person name="Zhang Y."/>
            <person name="Tian X."/>
            <person name="Jiao Y."/>
            <person name="Liang X."/>
            <person name="Jin J."/>
            <person name="Gao L."/>
            <person name="Zheng W."/>
            <person name="Hao B."/>
            <person name="Liu S."/>
            <person name="Wang W."/>
            <person name="Yuan L."/>
            <person name="Cao M."/>
            <person name="McDermott J."/>
            <person name="Samudrala R."/>
            <person name="Wang J."/>
            <person name="Wong G.K."/>
            <person name="Yang H."/>
        </authorList>
    </citation>
    <scope>NUCLEOTIDE SEQUENCE [LARGE SCALE GENOMIC DNA]</scope>
    <source>
        <strain evidence="3">cv. 93-11</strain>
    </source>
</reference>
<sequence>MNKNPRPKKDVVGSGKNMLHKPNDDDGEVTARRCCRSLVRPSSLCLYLAHLRHASAFSSSLTAVDGFDDGVVHILCRQHTAWLLSTSASTPQLYRPPLYPSPS</sequence>
<proteinExistence type="predicted"/>
<accession>B8B5I3</accession>
<feature type="region of interest" description="Disordered" evidence="1">
    <location>
        <begin position="1"/>
        <end position="28"/>
    </location>
</feature>